<organism evidence="2 3">
    <name type="scientific">Ophiobolus disseminans</name>
    <dbReference type="NCBI Taxonomy" id="1469910"/>
    <lineage>
        <taxon>Eukaryota</taxon>
        <taxon>Fungi</taxon>
        <taxon>Dikarya</taxon>
        <taxon>Ascomycota</taxon>
        <taxon>Pezizomycotina</taxon>
        <taxon>Dothideomycetes</taxon>
        <taxon>Pleosporomycetidae</taxon>
        <taxon>Pleosporales</taxon>
        <taxon>Pleosporineae</taxon>
        <taxon>Phaeosphaeriaceae</taxon>
        <taxon>Ophiobolus</taxon>
    </lineage>
</organism>
<accession>A0A6A6ZJU1</accession>
<feature type="region of interest" description="Disordered" evidence="1">
    <location>
        <begin position="138"/>
        <end position="163"/>
    </location>
</feature>
<reference evidence="2" key="1">
    <citation type="journal article" date="2020" name="Stud. Mycol.">
        <title>101 Dothideomycetes genomes: a test case for predicting lifestyles and emergence of pathogens.</title>
        <authorList>
            <person name="Haridas S."/>
            <person name="Albert R."/>
            <person name="Binder M."/>
            <person name="Bloem J."/>
            <person name="Labutti K."/>
            <person name="Salamov A."/>
            <person name="Andreopoulos B."/>
            <person name="Baker S."/>
            <person name="Barry K."/>
            <person name="Bills G."/>
            <person name="Bluhm B."/>
            <person name="Cannon C."/>
            <person name="Castanera R."/>
            <person name="Culley D."/>
            <person name="Daum C."/>
            <person name="Ezra D."/>
            <person name="Gonzalez J."/>
            <person name="Henrissat B."/>
            <person name="Kuo A."/>
            <person name="Liang C."/>
            <person name="Lipzen A."/>
            <person name="Lutzoni F."/>
            <person name="Magnuson J."/>
            <person name="Mondo S."/>
            <person name="Nolan M."/>
            <person name="Ohm R."/>
            <person name="Pangilinan J."/>
            <person name="Park H.-J."/>
            <person name="Ramirez L."/>
            <person name="Alfaro M."/>
            <person name="Sun H."/>
            <person name="Tritt A."/>
            <person name="Yoshinaga Y."/>
            <person name="Zwiers L.-H."/>
            <person name="Turgeon B."/>
            <person name="Goodwin S."/>
            <person name="Spatafora J."/>
            <person name="Crous P."/>
            <person name="Grigoriev I."/>
        </authorList>
    </citation>
    <scope>NUCLEOTIDE SEQUENCE</scope>
    <source>
        <strain evidence="2">CBS 113818</strain>
    </source>
</reference>
<evidence type="ECO:0000256" key="1">
    <source>
        <dbReference type="SAM" id="MobiDB-lite"/>
    </source>
</evidence>
<keyword evidence="3" id="KW-1185">Reference proteome</keyword>
<sequence length="163" mass="18407">MNVLMESEIDNSPSPPPSPTLSNAEVITPPPTPAYPPLRSALKGSRPPLSPEIEPAKPQTSFAETVVIFSHHMHPPTPNGHAPIEELHNQHTDAELARKNNWLWRPSPLYRPFTWASPDGFEKADTSYHKISWPMRERMLERDHGEDSGMRGRDDVKPTPRLK</sequence>
<protein>
    <submittedName>
        <fullName evidence="2">Uncharacterized protein</fullName>
    </submittedName>
</protein>
<evidence type="ECO:0000313" key="2">
    <source>
        <dbReference type="EMBL" id="KAF2820594.1"/>
    </source>
</evidence>
<proteinExistence type="predicted"/>
<dbReference type="OrthoDB" id="3674353at2759"/>
<name>A0A6A6ZJU1_9PLEO</name>
<evidence type="ECO:0000313" key="3">
    <source>
        <dbReference type="Proteomes" id="UP000799424"/>
    </source>
</evidence>
<dbReference type="EMBL" id="MU006240">
    <property type="protein sequence ID" value="KAF2820594.1"/>
    <property type="molecule type" value="Genomic_DNA"/>
</dbReference>
<dbReference type="AlphaFoldDB" id="A0A6A6ZJU1"/>
<feature type="region of interest" description="Disordered" evidence="1">
    <location>
        <begin position="1"/>
        <end position="59"/>
    </location>
</feature>
<dbReference type="Proteomes" id="UP000799424">
    <property type="component" value="Unassembled WGS sequence"/>
</dbReference>
<gene>
    <name evidence="2" type="ORF">CC86DRAFT_115296</name>
</gene>